<sequence>MNDSQDSKASSTFVKDSDRKWFAALSAAAGIIALGAVWYFYADNWQAGDLPWYGWIQPALMALGGIMALAASPLILARSEHGKPLFQMALGMIPVVFALRLLIVVVFLVGRLFDGSIFDRMPEHIEASPLKIAINAAVVIAIIQLVKWSKKAKSNSK</sequence>
<comment type="caution">
    <text evidence="2">The sequence shown here is derived from an EMBL/GenBank/DDBJ whole genome shotgun (WGS) entry which is preliminary data.</text>
</comment>
<protein>
    <submittedName>
        <fullName evidence="2">Uncharacterized protein</fullName>
    </submittedName>
</protein>
<proteinExistence type="predicted"/>
<keyword evidence="3" id="KW-1185">Reference proteome</keyword>
<feature type="transmembrane region" description="Helical" evidence="1">
    <location>
        <begin position="130"/>
        <end position="148"/>
    </location>
</feature>
<accession>A0A5S5BPL8</accession>
<evidence type="ECO:0000256" key="1">
    <source>
        <dbReference type="SAM" id="Phobius"/>
    </source>
</evidence>
<dbReference type="AlphaFoldDB" id="A0A5S5BPL8"/>
<dbReference type="Proteomes" id="UP000323257">
    <property type="component" value="Unassembled WGS sequence"/>
</dbReference>
<keyword evidence="1" id="KW-1133">Transmembrane helix</keyword>
<feature type="transmembrane region" description="Helical" evidence="1">
    <location>
        <begin position="21"/>
        <end position="41"/>
    </location>
</feature>
<dbReference type="OrthoDB" id="2612275at2"/>
<feature type="transmembrane region" description="Helical" evidence="1">
    <location>
        <begin position="89"/>
        <end position="110"/>
    </location>
</feature>
<keyword evidence="1" id="KW-0472">Membrane</keyword>
<dbReference type="EMBL" id="VNHS01000017">
    <property type="protein sequence ID" value="TYP68937.1"/>
    <property type="molecule type" value="Genomic_DNA"/>
</dbReference>
<evidence type="ECO:0000313" key="2">
    <source>
        <dbReference type="EMBL" id="TYP68937.1"/>
    </source>
</evidence>
<name>A0A5S5BPL8_9BACL</name>
<feature type="transmembrane region" description="Helical" evidence="1">
    <location>
        <begin position="53"/>
        <end position="77"/>
    </location>
</feature>
<organism evidence="2 3">
    <name type="scientific">Paenibacillus methanolicus</name>
    <dbReference type="NCBI Taxonomy" id="582686"/>
    <lineage>
        <taxon>Bacteria</taxon>
        <taxon>Bacillati</taxon>
        <taxon>Bacillota</taxon>
        <taxon>Bacilli</taxon>
        <taxon>Bacillales</taxon>
        <taxon>Paenibacillaceae</taxon>
        <taxon>Paenibacillus</taxon>
    </lineage>
</organism>
<gene>
    <name evidence="2" type="ORF">BCM02_11755</name>
</gene>
<dbReference type="RefSeq" id="WP_148933268.1">
    <property type="nucleotide sequence ID" value="NZ_VNHS01000017.1"/>
</dbReference>
<evidence type="ECO:0000313" key="3">
    <source>
        <dbReference type="Proteomes" id="UP000323257"/>
    </source>
</evidence>
<reference evidence="2 3" key="1">
    <citation type="submission" date="2019-07" db="EMBL/GenBank/DDBJ databases">
        <title>Genomic Encyclopedia of Type Strains, Phase III (KMG-III): the genomes of soil and plant-associated and newly described type strains.</title>
        <authorList>
            <person name="Whitman W."/>
        </authorList>
    </citation>
    <scope>NUCLEOTIDE SEQUENCE [LARGE SCALE GENOMIC DNA]</scope>
    <source>
        <strain evidence="2 3">BL24</strain>
    </source>
</reference>
<keyword evidence="1" id="KW-0812">Transmembrane</keyword>